<dbReference type="InterPro" id="IPR001775">
    <property type="entry name" value="GspD/PilQ"/>
</dbReference>
<evidence type="ECO:0000259" key="3">
    <source>
        <dbReference type="Pfam" id="PF00263"/>
    </source>
</evidence>
<organism evidence="5 6">
    <name type="scientific">Verticiella sediminum</name>
    <dbReference type="NCBI Taxonomy" id="1247510"/>
    <lineage>
        <taxon>Bacteria</taxon>
        <taxon>Pseudomonadati</taxon>
        <taxon>Pseudomonadota</taxon>
        <taxon>Betaproteobacteria</taxon>
        <taxon>Burkholderiales</taxon>
        <taxon>Alcaligenaceae</taxon>
        <taxon>Verticiella</taxon>
    </lineage>
</organism>
<comment type="similarity">
    <text evidence="1">Belongs to the bacterial secretin family.</text>
</comment>
<evidence type="ECO:0000313" key="5">
    <source>
        <dbReference type="EMBL" id="TSH95001.1"/>
    </source>
</evidence>
<feature type="signal peptide" evidence="2">
    <location>
        <begin position="1"/>
        <end position="28"/>
    </location>
</feature>
<feature type="domain" description="Pilus formation protein N-terminal" evidence="4">
    <location>
        <begin position="59"/>
        <end position="125"/>
    </location>
</feature>
<dbReference type="InterPro" id="IPR050810">
    <property type="entry name" value="Bact_Secretion_Sys_Channel"/>
</dbReference>
<accession>A0A556AQ21</accession>
<reference evidence="5 6" key="1">
    <citation type="submission" date="2019-07" db="EMBL/GenBank/DDBJ databases">
        <title>Qingshengfaniella alkalisoli gen. nov., sp. nov., isolated from saline soil.</title>
        <authorList>
            <person name="Xu L."/>
            <person name="Huang X.-X."/>
            <person name="Sun J.-Q."/>
        </authorList>
    </citation>
    <scope>NUCLEOTIDE SEQUENCE [LARGE SCALE GENOMIC DNA]</scope>
    <source>
        <strain evidence="5 6">DSM 27279</strain>
    </source>
</reference>
<sequence length="476" mass="50524">MRRRVAGCRARRACMLAVLALCAPFGTATGAADARWAQWAAPPPERAAAVLDQPLPDSAQLEMFVGETRVVAAPDVARIAVGDGAVLHAVAADGREVVVFARAAGSSSLVMWARDGSSRSMRVDVVPGESRRVRAELAQLLARIPNARSTALGDKLVVEGEDLSDDDRARVAELAARYPQVVDFTGRVGWDRMVMIDVQVLELPRSRVQDLGVRWDGVAPGLNVGAAWDAGSLGRLSAAPGSPVLPAVFPAMPAVGYLGLNTLLSSRLHALTQRGDAVLLAQPQLMARSGATASFLAGGELPYTTIDANGNTSTTFKPYGVGLEVTPSIDAGGAVRARIDVEVSAVDPVVTTSSGPALRTRRTSTEFNVRSGETLVLSGFLSREHVTDEDGIPGLARIPVLGALFRARRTQQRDTELAIFVTPVVLGEGGEGLGERVRRGRRLLEDTFAEPLRMLTPVAHDPFALRPEHSAPLERP</sequence>
<dbReference type="GO" id="GO:0015627">
    <property type="term" value="C:type II protein secretion system complex"/>
    <property type="evidence" value="ECO:0007669"/>
    <property type="project" value="TreeGrafter"/>
</dbReference>
<dbReference type="OrthoDB" id="9775455at2"/>
<name>A0A556AQ21_9BURK</name>
<dbReference type="PANTHER" id="PTHR30332">
    <property type="entry name" value="PROBABLE GENERAL SECRETION PATHWAY PROTEIN D"/>
    <property type="match status" value="1"/>
</dbReference>
<evidence type="ECO:0000256" key="1">
    <source>
        <dbReference type="RuleBase" id="RU004003"/>
    </source>
</evidence>
<protein>
    <submittedName>
        <fullName evidence="5">Secretion protein</fullName>
    </submittedName>
</protein>
<proteinExistence type="inferred from homology"/>
<dbReference type="EMBL" id="VLTJ01000022">
    <property type="protein sequence ID" value="TSH95001.1"/>
    <property type="molecule type" value="Genomic_DNA"/>
</dbReference>
<evidence type="ECO:0000259" key="4">
    <source>
        <dbReference type="Pfam" id="PF13629"/>
    </source>
</evidence>
<comment type="caution">
    <text evidence="5">The sequence shown here is derived from an EMBL/GenBank/DDBJ whole genome shotgun (WGS) entry which is preliminary data.</text>
</comment>
<gene>
    <name evidence="5" type="ORF">FOZ76_11020</name>
</gene>
<dbReference type="Pfam" id="PF13629">
    <property type="entry name" value="T2SS-T3SS_pil_N"/>
    <property type="match status" value="1"/>
</dbReference>
<dbReference type="Pfam" id="PF00263">
    <property type="entry name" value="Secretin"/>
    <property type="match status" value="1"/>
</dbReference>
<keyword evidence="6" id="KW-1185">Reference proteome</keyword>
<dbReference type="InterPro" id="IPR032789">
    <property type="entry name" value="T2SS-T3SS_pil_N"/>
</dbReference>
<dbReference type="AlphaFoldDB" id="A0A556AQ21"/>
<keyword evidence="2" id="KW-0732">Signal</keyword>
<dbReference type="GO" id="GO:0009306">
    <property type="term" value="P:protein secretion"/>
    <property type="evidence" value="ECO:0007669"/>
    <property type="project" value="InterPro"/>
</dbReference>
<evidence type="ECO:0000313" key="6">
    <source>
        <dbReference type="Proteomes" id="UP000318405"/>
    </source>
</evidence>
<dbReference type="PRINTS" id="PR00811">
    <property type="entry name" value="BCTERIALGSPD"/>
</dbReference>
<dbReference type="InterPro" id="IPR004846">
    <property type="entry name" value="T2SS/T3SS_dom"/>
</dbReference>
<dbReference type="PANTHER" id="PTHR30332:SF17">
    <property type="entry name" value="TYPE IV PILIATION SYSTEM PROTEIN DR_0774-RELATED"/>
    <property type="match status" value="1"/>
</dbReference>
<evidence type="ECO:0000256" key="2">
    <source>
        <dbReference type="SAM" id="SignalP"/>
    </source>
</evidence>
<dbReference type="Proteomes" id="UP000318405">
    <property type="component" value="Unassembled WGS sequence"/>
</dbReference>
<feature type="domain" description="Type II/III secretion system secretin-like" evidence="3">
    <location>
        <begin position="270"/>
        <end position="426"/>
    </location>
</feature>
<feature type="chain" id="PRO_5021985934" evidence="2">
    <location>
        <begin position="29"/>
        <end position="476"/>
    </location>
</feature>